<evidence type="ECO:0000256" key="7">
    <source>
        <dbReference type="ARBA" id="ARBA00023239"/>
    </source>
</evidence>
<dbReference type="InterPro" id="IPR005888">
    <property type="entry name" value="dTDP_Gluc_deHydtase"/>
</dbReference>
<evidence type="ECO:0000259" key="9">
    <source>
        <dbReference type="Pfam" id="PF16363"/>
    </source>
</evidence>
<dbReference type="Proteomes" id="UP000670475">
    <property type="component" value="Unassembled WGS sequence"/>
</dbReference>
<dbReference type="CDD" id="cd05246">
    <property type="entry name" value="dTDP_GD_SDR_e"/>
    <property type="match status" value="1"/>
</dbReference>
<sequence>MRVLVTGAAGFIGSHYVRTLLDGGYPGHEDDHVTVVDKLTYAGNRANLPDAHPRLTFVRGDICDLPTLLEVMPGHDAVVHFAAESHVDRSLVSAAEFVATNVGGTQNVLEAALRADVGRVVHVSTDEVYGSIDEGSWTEEWPLLPNSPYAASKASSDLVARAYWRTHGLDLSITRCTNNYGPYQHPEKLIPRFVTNLLEGRPLPLYGDGANIREWLHVDDHCRAIQLVLERGRAGEVYNVGGGDEHTNREITERVLDLCGADWGRVRHVADRKGHDLRYSLDDGKIRAELGYAPRVPFDRGLAETAAWYRDNPGWWKPLTQPKERS</sequence>
<name>A0A940MBU5_9ACTN</name>
<comment type="caution">
    <text evidence="10">The sequence shown here is derived from an EMBL/GenBank/DDBJ whole genome shotgun (WGS) entry which is preliminary data.</text>
</comment>
<comment type="similarity">
    <text evidence="3 8">Belongs to the NAD(P)-dependent epimerase/dehydratase family. dTDP-glucose dehydratase subfamily.</text>
</comment>
<evidence type="ECO:0000313" key="11">
    <source>
        <dbReference type="Proteomes" id="UP000670475"/>
    </source>
</evidence>
<dbReference type="Gene3D" id="3.90.25.10">
    <property type="entry name" value="UDP-galactose 4-epimerase, domain 1"/>
    <property type="match status" value="1"/>
</dbReference>
<dbReference type="NCBIfam" id="TIGR01181">
    <property type="entry name" value="dTDP_gluc_dehyt"/>
    <property type="match status" value="1"/>
</dbReference>
<dbReference type="Gene3D" id="3.40.50.720">
    <property type="entry name" value="NAD(P)-binding Rossmann-like Domain"/>
    <property type="match status" value="1"/>
</dbReference>
<dbReference type="InterPro" id="IPR036291">
    <property type="entry name" value="NAD(P)-bd_dom_sf"/>
</dbReference>
<dbReference type="PANTHER" id="PTHR43000">
    <property type="entry name" value="DTDP-D-GLUCOSE 4,6-DEHYDRATASE-RELATED"/>
    <property type="match status" value="1"/>
</dbReference>
<reference evidence="10" key="1">
    <citation type="submission" date="2021-03" db="EMBL/GenBank/DDBJ databases">
        <title>Whole genome sequence of Streptomyces bomunensis MMS17-BM035.</title>
        <authorList>
            <person name="Lee J.H."/>
        </authorList>
    </citation>
    <scope>NUCLEOTIDE SEQUENCE</scope>
    <source>
        <strain evidence="10">MMS17-BM035</strain>
    </source>
</reference>
<evidence type="ECO:0000256" key="1">
    <source>
        <dbReference type="ARBA" id="ARBA00001539"/>
    </source>
</evidence>
<keyword evidence="6" id="KW-0520">NAD</keyword>
<protein>
    <recommendedName>
        <fullName evidence="5 8">dTDP-glucose 4,6-dehydratase</fullName>
        <ecNumber evidence="4 8">4.2.1.46</ecNumber>
    </recommendedName>
</protein>
<evidence type="ECO:0000256" key="4">
    <source>
        <dbReference type="ARBA" id="ARBA00011990"/>
    </source>
</evidence>
<evidence type="ECO:0000313" key="10">
    <source>
        <dbReference type="EMBL" id="MBP0460079.1"/>
    </source>
</evidence>
<dbReference type="SUPFAM" id="SSF51735">
    <property type="entry name" value="NAD(P)-binding Rossmann-fold domains"/>
    <property type="match status" value="1"/>
</dbReference>
<keyword evidence="11" id="KW-1185">Reference proteome</keyword>
<dbReference type="GO" id="GO:0009225">
    <property type="term" value="P:nucleotide-sugar metabolic process"/>
    <property type="evidence" value="ECO:0007669"/>
    <property type="project" value="InterPro"/>
</dbReference>
<accession>A0A940MBU5</accession>
<dbReference type="Pfam" id="PF16363">
    <property type="entry name" value="GDP_Man_Dehyd"/>
    <property type="match status" value="1"/>
</dbReference>
<feature type="domain" description="NAD(P)-binding" evidence="9">
    <location>
        <begin position="4"/>
        <end position="305"/>
    </location>
</feature>
<dbReference type="EMBL" id="JAGIQL010000099">
    <property type="protein sequence ID" value="MBP0460079.1"/>
    <property type="molecule type" value="Genomic_DNA"/>
</dbReference>
<evidence type="ECO:0000256" key="2">
    <source>
        <dbReference type="ARBA" id="ARBA00001911"/>
    </source>
</evidence>
<dbReference type="GO" id="GO:0008460">
    <property type="term" value="F:dTDP-glucose 4,6-dehydratase activity"/>
    <property type="evidence" value="ECO:0007669"/>
    <property type="project" value="UniProtKB-EC"/>
</dbReference>
<dbReference type="RefSeq" id="WP_209342402.1">
    <property type="nucleotide sequence ID" value="NZ_JAGIQL010000099.1"/>
</dbReference>
<evidence type="ECO:0000256" key="6">
    <source>
        <dbReference type="ARBA" id="ARBA00023027"/>
    </source>
</evidence>
<gene>
    <name evidence="10" type="primary">rfbB</name>
    <name evidence="10" type="ORF">JFN87_21655</name>
</gene>
<evidence type="ECO:0000256" key="3">
    <source>
        <dbReference type="ARBA" id="ARBA00008178"/>
    </source>
</evidence>
<keyword evidence="7 8" id="KW-0456">Lyase</keyword>
<comment type="catalytic activity">
    <reaction evidence="1 8">
        <text>dTDP-alpha-D-glucose = dTDP-4-dehydro-6-deoxy-alpha-D-glucose + H2O</text>
        <dbReference type="Rhea" id="RHEA:17221"/>
        <dbReference type="ChEBI" id="CHEBI:15377"/>
        <dbReference type="ChEBI" id="CHEBI:57477"/>
        <dbReference type="ChEBI" id="CHEBI:57649"/>
        <dbReference type="EC" id="4.2.1.46"/>
    </reaction>
</comment>
<dbReference type="EC" id="4.2.1.46" evidence="4 8"/>
<evidence type="ECO:0000256" key="5">
    <source>
        <dbReference type="ARBA" id="ARBA00016977"/>
    </source>
</evidence>
<evidence type="ECO:0000256" key="8">
    <source>
        <dbReference type="RuleBase" id="RU004473"/>
    </source>
</evidence>
<comment type="cofactor">
    <cofactor evidence="2 8">
        <name>NAD(+)</name>
        <dbReference type="ChEBI" id="CHEBI:57540"/>
    </cofactor>
</comment>
<proteinExistence type="inferred from homology"/>
<dbReference type="AlphaFoldDB" id="A0A940MBU5"/>
<organism evidence="10 11">
    <name type="scientific">Streptomyces montanisoli</name>
    <dbReference type="NCBI Taxonomy" id="2798581"/>
    <lineage>
        <taxon>Bacteria</taxon>
        <taxon>Bacillati</taxon>
        <taxon>Actinomycetota</taxon>
        <taxon>Actinomycetes</taxon>
        <taxon>Kitasatosporales</taxon>
        <taxon>Streptomycetaceae</taxon>
        <taxon>Streptomyces</taxon>
    </lineage>
</organism>
<dbReference type="InterPro" id="IPR016040">
    <property type="entry name" value="NAD(P)-bd_dom"/>
</dbReference>